<keyword evidence="4" id="KW-0288">FMN</keyword>
<evidence type="ECO:0000259" key="6">
    <source>
        <dbReference type="Pfam" id="PF00881"/>
    </source>
</evidence>
<dbReference type="GO" id="GO:0016491">
    <property type="term" value="F:oxidoreductase activity"/>
    <property type="evidence" value="ECO:0007669"/>
    <property type="project" value="UniProtKB-KW"/>
</dbReference>
<dbReference type="AlphaFoldDB" id="A0A1M7YIP5"/>
<protein>
    <submittedName>
        <fullName evidence="7">Nitroreductase</fullName>
    </submittedName>
</protein>
<evidence type="ECO:0000256" key="4">
    <source>
        <dbReference type="ARBA" id="ARBA00022643"/>
    </source>
</evidence>
<dbReference type="InterPro" id="IPR000415">
    <property type="entry name" value="Nitroreductase-like"/>
</dbReference>
<dbReference type="SUPFAM" id="SSF55469">
    <property type="entry name" value="FMN-dependent nitroreductase-like"/>
    <property type="match status" value="1"/>
</dbReference>
<dbReference type="Pfam" id="PF00881">
    <property type="entry name" value="Nitroreductase"/>
    <property type="match status" value="1"/>
</dbReference>
<proteinExistence type="inferred from homology"/>
<name>A0A1M7YIP5_9FIRM</name>
<gene>
    <name evidence="7" type="ORF">SAMN02745217_03688</name>
</gene>
<dbReference type="Proteomes" id="UP000184612">
    <property type="component" value="Unassembled WGS sequence"/>
</dbReference>
<reference evidence="7 8" key="1">
    <citation type="submission" date="2016-12" db="EMBL/GenBank/DDBJ databases">
        <authorList>
            <person name="Song W.-J."/>
            <person name="Kurnit D.M."/>
        </authorList>
    </citation>
    <scope>NUCLEOTIDE SEQUENCE [LARGE SCALE GENOMIC DNA]</scope>
    <source>
        <strain evidence="7 8">DSM 12503</strain>
    </source>
</reference>
<evidence type="ECO:0000256" key="5">
    <source>
        <dbReference type="ARBA" id="ARBA00023002"/>
    </source>
</evidence>
<accession>A0A1M7YIP5</accession>
<dbReference type="OrthoDB" id="9783470at2"/>
<evidence type="ECO:0000313" key="8">
    <source>
        <dbReference type="Proteomes" id="UP000184612"/>
    </source>
</evidence>
<dbReference type="PANTHER" id="PTHR43673">
    <property type="entry name" value="NAD(P)H NITROREDUCTASE YDGI-RELATED"/>
    <property type="match status" value="1"/>
</dbReference>
<evidence type="ECO:0000256" key="2">
    <source>
        <dbReference type="ARBA" id="ARBA00007118"/>
    </source>
</evidence>
<dbReference type="EMBL" id="FRFD01000011">
    <property type="protein sequence ID" value="SHO52514.1"/>
    <property type="molecule type" value="Genomic_DNA"/>
</dbReference>
<sequence>MNETLKVISRRRSIRSYQTEQIKDEELHEVLEAALLAPSAANVQKWHFAVIQEKDLLDRMVIDIIEAVRNSGNKFLTDVVSRPDHHTFYHAPTVVIISGDKSSPYSQNDCSAAAENILIAAESLNIGSCWIGTFLPLFASEKGEEYKKKLVIPEDYYPVCAVALGYKAIDNVPTPPRKKDVISFVKKG</sequence>
<organism evidence="7 8">
    <name type="scientific">Anaerocolumna xylanovorans DSM 12503</name>
    <dbReference type="NCBI Taxonomy" id="1121345"/>
    <lineage>
        <taxon>Bacteria</taxon>
        <taxon>Bacillati</taxon>
        <taxon>Bacillota</taxon>
        <taxon>Clostridia</taxon>
        <taxon>Lachnospirales</taxon>
        <taxon>Lachnospiraceae</taxon>
        <taxon>Anaerocolumna</taxon>
    </lineage>
</organism>
<evidence type="ECO:0000256" key="1">
    <source>
        <dbReference type="ARBA" id="ARBA00001917"/>
    </source>
</evidence>
<dbReference type="PANTHER" id="PTHR43673:SF2">
    <property type="entry name" value="NITROREDUCTASE"/>
    <property type="match status" value="1"/>
</dbReference>
<comment type="cofactor">
    <cofactor evidence="1">
        <name>FMN</name>
        <dbReference type="ChEBI" id="CHEBI:58210"/>
    </cofactor>
</comment>
<evidence type="ECO:0000313" key="7">
    <source>
        <dbReference type="EMBL" id="SHO52514.1"/>
    </source>
</evidence>
<dbReference type="InterPro" id="IPR029479">
    <property type="entry name" value="Nitroreductase"/>
</dbReference>
<dbReference type="STRING" id="1121345.SAMN02745217_03688"/>
<evidence type="ECO:0000256" key="3">
    <source>
        <dbReference type="ARBA" id="ARBA00022630"/>
    </source>
</evidence>
<keyword evidence="8" id="KW-1185">Reference proteome</keyword>
<comment type="similarity">
    <text evidence="2">Belongs to the nitroreductase family.</text>
</comment>
<keyword evidence="5" id="KW-0560">Oxidoreductase</keyword>
<keyword evidence="3" id="KW-0285">Flavoprotein</keyword>
<feature type="domain" description="Nitroreductase" evidence="6">
    <location>
        <begin position="8"/>
        <end position="166"/>
    </location>
</feature>
<dbReference type="Gene3D" id="3.40.109.10">
    <property type="entry name" value="NADH Oxidase"/>
    <property type="match status" value="1"/>
</dbReference>